<reference evidence="2 3" key="1">
    <citation type="submission" date="2017-09" db="EMBL/GenBank/DDBJ databases">
        <authorList>
            <person name="Ehlers B."/>
            <person name="Leendertz F.H."/>
        </authorList>
    </citation>
    <scope>NUCLEOTIDE SEQUENCE [LARGE SCALE GENOMIC DNA]</scope>
    <source>
        <strain evidence="2 3">CGMCC 1.10978</strain>
    </source>
</reference>
<evidence type="ECO:0000313" key="2">
    <source>
        <dbReference type="EMBL" id="SOD56148.1"/>
    </source>
</evidence>
<keyword evidence="1" id="KW-0732">Signal</keyword>
<protein>
    <submittedName>
        <fullName evidence="2">Uncharacterized protein</fullName>
    </submittedName>
</protein>
<dbReference type="EMBL" id="OCND01000008">
    <property type="protein sequence ID" value="SOD56148.1"/>
    <property type="molecule type" value="Genomic_DNA"/>
</dbReference>
<dbReference type="AlphaFoldDB" id="A0A286DBZ9"/>
<feature type="signal peptide" evidence="1">
    <location>
        <begin position="1"/>
        <end position="19"/>
    </location>
</feature>
<accession>A0A286DBZ9</accession>
<organism evidence="2 3">
    <name type="scientific">Pseudoxanthomonas wuyuanensis</name>
    <dbReference type="NCBI Taxonomy" id="1073196"/>
    <lineage>
        <taxon>Bacteria</taxon>
        <taxon>Pseudomonadati</taxon>
        <taxon>Pseudomonadota</taxon>
        <taxon>Gammaproteobacteria</taxon>
        <taxon>Lysobacterales</taxon>
        <taxon>Lysobacteraceae</taxon>
        <taxon>Pseudoxanthomonas</taxon>
    </lineage>
</organism>
<evidence type="ECO:0000256" key="1">
    <source>
        <dbReference type="SAM" id="SignalP"/>
    </source>
</evidence>
<dbReference type="Proteomes" id="UP000219374">
    <property type="component" value="Unassembled WGS sequence"/>
</dbReference>
<dbReference type="RefSeq" id="WP_141400842.1">
    <property type="nucleotide sequence ID" value="NZ_OCND01000008.1"/>
</dbReference>
<name>A0A286DBZ9_9GAMM</name>
<feature type="chain" id="PRO_5013307228" evidence="1">
    <location>
        <begin position="20"/>
        <end position="309"/>
    </location>
</feature>
<sequence length="309" mass="32972">MKRFLAAFAFVVTSFCVNAQSAPPILIDVQAPSQKIIVGSEQERLQSSDRSIEWIVPVKVDLAALKGGTVVANLFDETVVITLPSQPSNPGSSTLVWIGHAARSDSTPNSGLDLTNARLYKSANGSLGGNITLGNAIYQLRRLDGKQVLLKRDARVLHGTPDVPLFKERFPLPPKKSSVTPLAQGSAQADVHNTIRVVLAFTNSAVTAAGGLTELQEELTDAISTANAGYAASEIELSLQIAALAYPTYSESSIYASLLDLYYVNGGLWLPHYARNEEYGDVIALVVNTSATEPTMCGQARNRGQSALS</sequence>
<gene>
    <name evidence="2" type="ORF">SAMN06296416_108199</name>
</gene>
<proteinExistence type="predicted"/>
<evidence type="ECO:0000313" key="3">
    <source>
        <dbReference type="Proteomes" id="UP000219374"/>
    </source>
</evidence>
<keyword evidence="3" id="KW-1185">Reference proteome</keyword>